<evidence type="ECO:0000256" key="2">
    <source>
        <dbReference type="ARBA" id="ARBA00007553"/>
    </source>
</evidence>
<evidence type="ECO:0000256" key="4">
    <source>
        <dbReference type="ARBA" id="ARBA00022801"/>
    </source>
</evidence>
<dbReference type="InterPro" id="IPR036365">
    <property type="entry name" value="PGBD-like_sf"/>
</dbReference>
<comment type="catalytic activity">
    <reaction evidence="1">
        <text>Hydrolyzes the link between N-acetylmuramoyl residues and L-amino acid residues in certain cell-wall glycopeptides.</text>
        <dbReference type="EC" id="3.5.1.28"/>
    </reaction>
</comment>
<feature type="domain" description="N-acetylmuramoyl-L-alanine amidase" evidence="6">
    <location>
        <begin position="10"/>
        <end position="147"/>
    </location>
</feature>
<dbReference type="InterPro" id="IPR051206">
    <property type="entry name" value="NAMLAA_amidase_2"/>
</dbReference>
<dbReference type="SUPFAM" id="SSF47090">
    <property type="entry name" value="PGBD-like"/>
    <property type="match status" value="1"/>
</dbReference>
<evidence type="ECO:0000256" key="5">
    <source>
        <dbReference type="ARBA" id="ARBA00023316"/>
    </source>
</evidence>
<reference evidence="7" key="1">
    <citation type="journal article" date="2014" name="Int. J. Syst. Evol. Microbiol.">
        <title>Complete genome of a new Firmicutes species belonging to the dominant human colonic microbiota ('Ruminococcus bicirculans') reveals two chromosomes and a selective capacity to utilize plant glucans.</title>
        <authorList>
            <consortium name="NISC Comparative Sequencing Program"/>
            <person name="Wegmann U."/>
            <person name="Louis P."/>
            <person name="Goesmann A."/>
            <person name="Henrissat B."/>
            <person name="Duncan S.H."/>
            <person name="Flint H.J."/>
        </authorList>
    </citation>
    <scope>NUCLEOTIDE SEQUENCE</scope>
    <source>
        <strain evidence="7">NBRC 103408</strain>
    </source>
</reference>
<name>A0ABQ5U3L7_9PROT</name>
<dbReference type="Pfam" id="PF01471">
    <property type="entry name" value="PG_binding_1"/>
    <property type="match status" value="1"/>
</dbReference>
<evidence type="ECO:0000259" key="6">
    <source>
        <dbReference type="SMART" id="SM00644"/>
    </source>
</evidence>
<reference evidence="7" key="2">
    <citation type="submission" date="2023-01" db="EMBL/GenBank/DDBJ databases">
        <title>Draft genome sequence of Sneathiella chinensis strain NBRC 103408.</title>
        <authorList>
            <person name="Sun Q."/>
            <person name="Mori K."/>
        </authorList>
    </citation>
    <scope>NUCLEOTIDE SEQUENCE</scope>
    <source>
        <strain evidence="7">NBRC 103408</strain>
    </source>
</reference>
<comment type="similarity">
    <text evidence="2">Belongs to the N-acetylmuramoyl-L-alanine amidase 2 family.</text>
</comment>
<dbReference type="InterPro" id="IPR036505">
    <property type="entry name" value="Amidase/PGRP_sf"/>
</dbReference>
<dbReference type="InterPro" id="IPR002477">
    <property type="entry name" value="Peptidoglycan-bd-like"/>
</dbReference>
<organism evidence="7 8">
    <name type="scientific">Sneathiella chinensis</name>
    <dbReference type="NCBI Taxonomy" id="349750"/>
    <lineage>
        <taxon>Bacteria</taxon>
        <taxon>Pseudomonadati</taxon>
        <taxon>Pseudomonadota</taxon>
        <taxon>Alphaproteobacteria</taxon>
        <taxon>Sneathiellales</taxon>
        <taxon>Sneathiellaceae</taxon>
        <taxon>Sneathiella</taxon>
    </lineage>
</organism>
<dbReference type="PANTHER" id="PTHR30417">
    <property type="entry name" value="N-ACETYLMURAMOYL-L-ALANINE AMIDASE AMID"/>
    <property type="match status" value="1"/>
</dbReference>
<evidence type="ECO:0000256" key="3">
    <source>
        <dbReference type="ARBA" id="ARBA00011901"/>
    </source>
</evidence>
<dbReference type="SMART" id="SM00644">
    <property type="entry name" value="Ami_2"/>
    <property type="match status" value="1"/>
</dbReference>
<keyword evidence="4" id="KW-0378">Hydrolase</keyword>
<sequence length="244" mass="27407">MIEWDSRFRSPNFNERRDGKIASMLVLHYTGMKTMDQALKRLCDPASEVSSHYLVDEAGHIYQLVPETFRAWHAGVGFWRGERDVNSASIGIEIVNPGHEFGYTPFPEQQMAAVERLAADVVDRHDIRPENVIGHSDLAPDRKQDPGELFDWKRLAAKGVGLWPDRKTGGLYPVLSPGDQGSHVATLSAALATIGYDLPKTDQYDESVRSVVIAFQRHWRPGDLSGIADNETQRLVYALRDHLT</sequence>
<keyword evidence="8" id="KW-1185">Reference proteome</keyword>
<dbReference type="Proteomes" id="UP001161409">
    <property type="component" value="Unassembled WGS sequence"/>
</dbReference>
<evidence type="ECO:0000313" key="7">
    <source>
        <dbReference type="EMBL" id="GLQ05991.1"/>
    </source>
</evidence>
<dbReference type="EMBL" id="BSNF01000001">
    <property type="protein sequence ID" value="GLQ05991.1"/>
    <property type="molecule type" value="Genomic_DNA"/>
</dbReference>
<dbReference type="Pfam" id="PF01510">
    <property type="entry name" value="Amidase_2"/>
    <property type="match status" value="1"/>
</dbReference>
<dbReference type="CDD" id="cd06583">
    <property type="entry name" value="PGRP"/>
    <property type="match status" value="1"/>
</dbReference>
<dbReference type="EC" id="3.5.1.28" evidence="3"/>
<keyword evidence="5" id="KW-0961">Cell wall biogenesis/degradation</keyword>
<dbReference type="SUPFAM" id="SSF55846">
    <property type="entry name" value="N-acetylmuramoyl-L-alanine amidase-like"/>
    <property type="match status" value="1"/>
</dbReference>
<dbReference type="PANTHER" id="PTHR30417:SF1">
    <property type="entry name" value="N-ACETYLMURAMOYL-L-ALANINE AMIDASE AMID"/>
    <property type="match status" value="1"/>
</dbReference>
<dbReference type="RefSeq" id="WP_169559946.1">
    <property type="nucleotide sequence ID" value="NZ_BSNF01000001.1"/>
</dbReference>
<evidence type="ECO:0000313" key="8">
    <source>
        <dbReference type="Proteomes" id="UP001161409"/>
    </source>
</evidence>
<dbReference type="Gene3D" id="1.10.101.10">
    <property type="entry name" value="PGBD-like superfamily/PGBD"/>
    <property type="match status" value="1"/>
</dbReference>
<comment type="caution">
    <text evidence="7">The sequence shown here is derived from an EMBL/GenBank/DDBJ whole genome shotgun (WGS) entry which is preliminary data.</text>
</comment>
<dbReference type="Gene3D" id="3.40.80.10">
    <property type="entry name" value="Peptidoglycan recognition protein-like"/>
    <property type="match status" value="1"/>
</dbReference>
<evidence type="ECO:0000256" key="1">
    <source>
        <dbReference type="ARBA" id="ARBA00001561"/>
    </source>
</evidence>
<accession>A0ABQ5U3L7</accession>
<proteinExistence type="inferred from homology"/>
<gene>
    <name evidence="7" type="ORF">GCM10007924_12120</name>
</gene>
<protein>
    <recommendedName>
        <fullName evidence="3">N-acetylmuramoyl-L-alanine amidase</fullName>
        <ecNumber evidence="3">3.5.1.28</ecNumber>
    </recommendedName>
</protein>
<dbReference type="InterPro" id="IPR036366">
    <property type="entry name" value="PGBDSf"/>
</dbReference>
<dbReference type="InterPro" id="IPR002502">
    <property type="entry name" value="Amidase_domain"/>
</dbReference>